<dbReference type="InterPro" id="IPR029063">
    <property type="entry name" value="SAM-dependent_MTases_sf"/>
</dbReference>
<dbReference type="SMART" id="SM01296">
    <property type="entry name" value="N2227"/>
    <property type="match status" value="1"/>
</dbReference>
<dbReference type="Proteomes" id="UP001530400">
    <property type="component" value="Unassembled WGS sequence"/>
</dbReference>
<protein>
    <recommendedName>
        <fullName evidence="2">carnosine N-methyltransferase</fullName>
        <ecNumber evidence="2">2.1.1.22</ecNumber>
    </recommendedName>
</protein>
<evidence type="ECO:0000313" key="6">
    <source>
        <dbReference type="EMBL" id="KAL3786964.1"/>
    </source>
</evidence>
<dbReference type="Gene3D" id="3.40.50.150">
    <property type="entry name" value="Vaccinia Virus protein VP39"/>
    <property type="match status" value="1"/>
</dbReference>
<sequence length="475" mass="53672">MDEHLPLAAQKASQDDQDYEEQAHFHQVCRSYQQYATFHQTIWQGVSHRVHKLLGGSHGRRHNNSTASCGRTGPTVASILPAQLTSGTPENQAMGKEFCNATIRNQFFLDTVLRYSGKSDSCFHLMFYNCVPTSQEVLRETQQNSRRIDWVTEDQLSKVDSVLKSVARDWSMEGRAERGVIYERMLIALERYLPLDEKADPKRVAVPGSGLGRLAWEIHAKGYTVQGSDFSLPMLLASDFILNGCAIPDDNTNSSNGASGHRQFNISPWIAETKNVTSFENRIRSVTVPDVDPSSIQDQCHGVGEPPQFSMMAGEFLALYSHFLPEHQNCSHDHKQNSEKFHAIACSFFLDTAPSLPEYLITIYHMLEEGGILLHFGPLMYHWSGHGALIPKDLVGNTSMDDANGRYMSRNAYLDPRYLSNVDFTWEEVRQMIVNTGFEIVEEEMKIPALYTSNPNSMMEVSYKCVFLVARKKSR</sequence>
<proteinExistence type="inferred from homology"/>
<comment type="similarity">
    <text evidence="1">Belongs to the carnosine N-methyltransferase family.</text>
</comment>
<dbReference type="AlphaFoldDB" id="A0ABD3PGY0"/>
<keyword evidence="5" id="KW-0949">S-adenosyl-L-methionine</keyword>
<evidence type="ECO:0000256" key="1">
    <source>
        <dbReference type="ARBA" id="ARBA00010086"/>
    </source>
</evidence>
<dbReference type="SUPFAM" id="SSF53335">
    <property type="entry name" value="S-adenosyl-L-methionine-dependent methyltransferases"/>
    <property type="match status" value="1"/>
</dbReference>
<dbReference type="GO" id="GO:0032259">
    <property type="term" value="P:methylation"/>
    <property type="evidence" value="ECO:0007669"/>
    <property type="project" value="UniProtKB-KW"/>
</dbReference>
<dbReference type="GO" id="GO:0030735">
    <property type="term" value="F:carnosine N-methyltransferase activity"/>
    <property type="evidence" value="ECO:0007669"/>
    <property type="project" value="UniProtKB-EC"/>
</dbReference>
<evidence type="ECO:0000256" key="2">
    <source>
        <dbReference type="ARBA" id="ARBA00012003"/>
    </source>
</evidence>
<organism evidence="6 7">
    <name type="scientific">Cyclotella atomus</name>
    <dbReference type="NCBI Taxonomy" id="382360"/>
    <lineage>
        <taxon>Eukaryota</taxon>
        <taxon>Sar</taxon>
        <taxon>Stramenopiles</taxon>
        <taxon>Ochrophyta</taxon>
        <taxon>Bacillariophyta</taxon>
        <taxon>Coscinodiscophyceae</taxon>
        <taxon>Thalassiosirophycidae</taxon>
        <taxon>Stephanodiscales</taxon>
        <taxon>Stephanodiscaceae</taxon>
        <taxon>Cyclotella</taxon>
    </lineage>
</organism>
<dbReference type="InterPro" id="IPR012901">
    <property type="entry name" value="CARME"/>
</dbReference>
<reference evidence="6 7" key="1">
    <citation type="submission" date="2024-10" db="EMBL/GenBank/DDBJ databases">
        <title>Updated reference genomes for cyclostephanoid diatoms.</title>
        <authorList>
            <person name="Roberts W.R."/>
            <person name="Alverson A.J."/>
        </authorList>
    </citation>
    <scope>NUCLEOTIDE SEQUENCE [LARGE SCALE GENOMIC DNA]</scope>
    <source>
        <strain evidence="6 7">AJA010-31</strain>
    </source>
</reference>
<comment type="caution">
    <text evidence="6">The sequence shown here is derived from an EMBL/GenBank/DDBJ whole genome shotgun (WGS) entry which is preliminary data.</text>
</comment>
<keyword evidence="3" id="KW-0489">Methyltransferase</keyword>
<gene>
    <name evidence="6" type="ORF">ACHAWO_005103</name>
</gene>
<evidence type="ECO:0000256" key="5">
    <source>
        <dbReference type="ARBA" id="ARBA00022691"/>
    </source>
</evidence>
<name>A0ABD3PGY0_9STRA</name>
<keyword evidence="7" id="KW-1185">Reference proteome</keyword>
<accession>A0ABD3PGY0</accession>
<evidence type="ECO:0000256" key="4">
    <source>
        <dbReference type="ARBA" id="ARBA00022679"/>
    </source>
</evidence>
<evidence type="ECO:0000313" key="7">
    <source>
        <dbReference type="Proteomes" id="UP001530400"/>
    </source>
</evidence>
<keyword evidence="4" id="KW-0808">Transferase</keyword>
<dbReference type="Pfam" id="PF07942">
    <property type="entry name" value="CARME"/>
    <property type="match status" value="1"/>
</dbReference>
<dbReference type="PANTHER" id="PTHR12303:SF6">
    <property type="entry name" value="CARNOSINE N-METHYLTRANSFERASE"/>
    <property type="match status" value="1"/>
</dbReference>
<dbReference type="EC" id="2.1.1.22" evidence="2"/>
<dbReference type="PANTHER" id="PTHR12303">
    <property type="entry name" value="CARNOSINE N-METHYLTRANSFERASE"/>
    <property type="match status" value="1"/>
</dbReference>
<evidence type="ECO:0000256" key="3">
    <source>
        <dbReference type="ARBA" id="ARBA00022603"/>
    </source>
</evidence>
<dbReference type="EMBL" id="JALLPJ020000629">
    <property type="protein sequence ID" value="KAL3786964.1"/>
    <property type="molecule type" value="Genomic_DNA"/>
</dbReference>